<feature type="domain" description="ATP-grasp" evidence="11">
    <location>
        <begin position="120"/>
        <end position="327"/>
    </location>
</feature>
<dbReference type="GO" id="GO:0046872">
    <property type="term" value="F:metal ion binding"/>
    <property type="evidence" value="ECO:0007669"/>
    <property type="project" value="InterPro"/>
</dbReference>
<dbReference type="InterPro" id="IPR001882">
    <property type="entry name" value="Biotin_BS"/>
</dbReference>
<evidence type="ECO:0000259" key="10">
    <source>
        <dbReference type="PROSITE" id="PS50968"/>
    </source>
</evidence>
<dbReference type="RefSeq" id="WP_130650889.1">
    <property type="nucleotide sequence ID" value="NZ_BMHA01000002.1"/>
</dbReference>
<dbReference type="EMBL" id="BMHA01000002">
    <property type="protein sequence ID" value="GGI03863.1"/>
    <property type="molecule type" value="Genomic_DNA"/>
</dbReference>
<evidence type="ECO:0000256" key="2">
    <source>
        <dbReference type="ARBA" id="ARBA00013263"/>
    </source>
</evidence>
<dbReference type="InterPro" id="IPR000089">
    <property type="entry name" value="Biotin_lipoyl"/>
</dbReference>
<keyword evidence="3" id="KW-0436">Ligase</keyword>
<dbReference type="InterPro" id="IPR005482">
    <property type="entry name" value="Biotin_COase_C"/>
</dbReference>
<dbReference type="PANTHER" id="PTHR18866">
    <property type="entry name" value="CARBOXYLASE:PYRUVATE/ACETYL-COA/PROPIONYL-COA CARBOXYLASE"/>
    <property type="match status" value="1"/>
</dbReference>
<keyword evidence="14" id="KW-1185">Reference proteome</keyword>
<keyword evidence="6" id="KW-0092">Biotin</keyword>
<dbReference type="InterPro" id="IPR011761">
    <property type="entry name" value="ATP-grasp"/>
</dbReference>
<dbReference type="CDD" id="cd06850">
    <property type="entry name" value="biotinyl_domain"/>
    <property type="match status" value="1"/>
</dbReference>
<feature type="domain" description="Lipoyl-binding" evidence="10">
    <location>
        <begin position="522"/>
        <end position="598"/>
    </location>
</feature>
<dbReference type="EC" id="6.3.4.14" evidence="2"/>
<feature type="region of interest" description="Disordered" evidence="9">
    <location>
        <begin position="500"/>
        <end position="527"/>
    </location>
</feature>
<dbReference type="PROSITE" id="PS50975">
    <property type="entry name" value="ATP_GRASP"/>
    <property type="match status" value="1"/>
</dbReference>
<reference evidence="13" key="2">
    <citation type="submission" date="2020-09" db="EMBL/GenBank/DDBJ databases">
        <authorList>
            <person name="Sun Q."/>
            <person name="Zhou Y."/>
        </authorList>
    </citation>
    <scope>NUCLEOTIDE SEQUENCE</scope>
    <source>
        <strain evidence="13">CGMCC 1.14988</strain>
    </source>
</reference>
<dbReference type="InterPro" id="IPR011053">
    <property type="entry name" value="Single_hybrid_motif"/>
</dbReference>
<dbReference type="FunFam" id="2.40.50.100:FF:000003">
    <property type="entry name" value="Acetyl-CoA carboxylase biotin carboxyl carrier protein"/>
    <property type="match status" value="1"/>
</dbReference>
<dbReference type="SUPFAM" id="SSF51230">
    <property type="entry name" value="Single hybrid motif"/>
    <property type="match status" value="1"/>
</dbReference>
<dbReference type="InterPro" id="IPR050856">
    <property type="entry name" value="Biotin_carboxylase_complex"/>
</dbReference>
<dbReference type="InterPro" id="IPR011764">
    <property type="entry name" value="Biotin_carboxylation_dom"/>
</dbReference>
<dbReference type="GO" id="GO:0004075">
    <property type="term" value="F:biotin carboxylase activity"/>
    <property type="evidence" value="ECO:0007669"/>
    <property type="project" value="UniProtKB-EC"/>
</dbReference>
<dbReference type="Proteomes" id="UP000650511">
    <property type="component" value="Unassembled WGS sequence"/>
</dbReference>
<dbReference type="PANTHER" id="PTHR18866:SF33">
    <property type="entry name" value="METHYLCROTONOYL-COA CARBOXYLASE SUBUNIT ALPHA, MITOCHONDRIAL-RELATED"/>
    <property type="match status" value="1"/>
</dbReference>
<dbReference type="InterPro" id="IPR011054">
    <property type="entry name" value="Rudment_hybrid_motif"/>
</dbReference>
<evidence type="ECO:0000256" key="3">
    <source>
        <dbReference type="ARBA" id="ARBA00022598"/>
    </source>
</evidence>
<evidence type="ECO:0000256" key="5">
    <source>
        <dbReference type="ARBA" id="ARBA00022840"/>
    </source>
</evidence>
<evidence type="ECO:0000256" key="6">
    <source>
        <dbReference type="ARBA" id="ARBA00023267"/>
    </source>
</evidence>
<comment type="caution">
    <text evidence="13">The sequence shown here is derived from an EMBL/GenBank/DDBJ whole genome shotgun (WGS) entry which is preliminary data.</text>
</comment>
<dbReference type="NCBIfam" id="NF006367">
    <property type="entry name" value="PRK08591.1"/>
    <property type="match status" value="1"/>
</dbReference>
<reference evidence="13" key="1">
    <citation type="journal article" date="2014" name="Int. J. Syst. Evol. Microbiol.">
        <title>Complete genome sequence of Corynebacterium casei LMG S-19264T (=DSM 44701T), isolated from a smear-ripened cheese.</title>
        <authorList>
            <consortium name="US DOE Joint Genome Institute (JGI-PGF)"/>
            <person name="Walter F."/>
            <person name="Albersmeier A."/>
            <person name="Kalinowski J."/>
            <person name="Ruckert C."/>
        </authorList>
    </citation>
    <scope>NUCLEOTIDE SEQUENCE</scope>
    <source>
        <strain evidence="13">CGMCC 1.14988</strain>
    </source>
</reference>
<evidence type="ECO:0000259" key="11">
    <source>
        <dbReference type="PROSITE" id="PS50975"/>
    </source>
</evidence>
<dbReference type="SUPFAM" id="SSF51246">
    <property type="entry name" value="Rudiment single hybrid motif"/>
    <property type="match status" value="1"/>
</dbReference>
<dbReference type="InterPro" id="IPR005481">
    <property type="entry name" value="BC-like_N"/>
</dbReference>
<dbReference type="Pfam" id="PF02786">
    <property type="entry name" value="CPSase_L_D2"/>
    <property type="match status" value="1"/>
</dbReference>
<dbReference type="PROSITE" id="PS50968">
    <property type="entry name" value="BIOTINYL_LIPOYL"/>
    <property type="match status" value="1"/>
</dbReference>
<dbReference type="InterPro" id="IPR016185">
    <property type="entry name" value="PreATP-grasp_dom_sf"/>
</dbReference>
<evidence type="ECO:0000256" key="1">
    <source>
        <dbReference type="ARBA" id="ARBA00001953"/>
    </source>
</evidence>
<keyword evidence="4 8" id="KW-0547">Nucleotide-binding</keyword>
<dbReference type="GO" id="GO:0005524">
    <property type="term" value="F:ATP binding"/>
    <property type="evidence" value="ECO:0007669"/>
    <property type="project" value="UniProtKB-UniRule"/>
</dbReference>
<keyword evidence="5 8" id="KW-0067">ATP-binding</keyword>
<dbReference type="SUPFAM" id="SSF56059">
    <property type="entry name" value="Glutathione synthetase ATP-binding domain-like"/>
    <property type="match status" value="1"/>
</dbReference>
<dbReference type="OrthoDB" id="9760256at2"/>
<organism evidence="13 14">
    <name type="scientific">Egicoccus halophilus</name>
    <dbReference type="NCBI Taxonomy" id="1670830"/>
    <lineage>
        <taxon>Bacteria</taxon>
        <taxon>Bacillati</taxon>
        <taxon>Actinomycetota</taxon>
        <taxon>Nitriliruptoria</taxon>
        <taxon>Egicoccales</taxon>
        <taxon>Egicoccaceae</taxon>
        <taxon>Egicoccus</taxon>
    </lineage>
</organism>
<dbReference type="Pfam" id="PF00364">
    <property type="entry name" value="Biotin_lipoyl"/>
    <property type="match status" value="1"/>
</dbReference>
<evidence type="ECO:0000259" key="12">
    <source>
        <dbReference type="PROSITE" id="PS50979"/>
    </source>
</evidence>
<dbReference type="PROSITE" id="PS50979">
    <property type="entry name" value="BC"/>
    <property type="match status" value="1"/>
</dbReference>
<dbReference type="Gene3D" id="2.40.50.100">
    <property type="match status" value="1"/>
</dbReference>
<comment type="catalytic activity">
    <reaction evidence="7">
        <text>N(6)-biotinyl-L-lysyl-[protein] + hydrogencarbonate + ATP = N(6)-carboxybiotinyl-L-lysyl-[protein] + ADP + phosphate + H(+)</text>
        <dbReference type="Rhea" id="RHEA:13501"/>
        <dbReference type="Rhea" id="RHEA-COMP:10505"/>
        <dbReference type="Rhea" id="RHEA-COMP:10506"/>
        <dbReference type="ChEBI" id="CHEBI:15378"/>
        <dbReference type="ChEBI" id="CHEBI:17544"/>
        <dbReference type="ChEBI" id="CHEBI:30616"/>
        <dbReference type="ChEBI" id="CHEBI:43474"/>
        <dbReference type="ChEBI" id="CHEBI:83144"/>
        <dbReference type="ChEBI" id="CHEBI:83145"/>
        <dbReference type="ChEBI" id="CHEBI:456216"/>
        <dbReference type="EC" id="6.3.4.14"/>
    </reaction>
    <physiologicalReaction direction="left-to-right" evidence="7">
        <dbReference type="Rhea" id="RHEA:13502"/>
    </physiologicalReaction>
</comment>
<protein>
    <recommendedName>
        <fullName evidence="2">biotin carboxylase</fullName>
        <ecNumber evidence="2">6.3.4.14</ecNumber>
    </recommendedName>
</protein>
<gene>
    <name evidence="13" type="ORF">GCM10011354_06170</name>
</gene>
<dbReference type="PROSITE" id="PS00867">
    <property type="entry name" value="CPSASE_2"/>
    <property type="match status" value="1"/>
</dbReference>
<name>A0A8J3EWK5_9ACTN</name>
<evidence type="ECO:0000313" key="14">
    <source>
        <dbReference type="Proteomes" id="UP000650511"/>
    </source>
</evidence>
<sequence>MFDAVLVANRGEIAIRVLRACRELGVRSVAVYSEVDRDAPHVRLADEAYLLGPAPAAESYLNIDRILSVAHAAGVDAIHPGYGFLSENADFAEAVAAAGLTFVGPPAEAIRRMGDKLSARAVALAAGVPVVPGTLEPTDDPEVAIAFGDEHGYPVAVKAMFGGGGRGMKVVRDAEQMREALEAAQREAKAAFGRGECYLERYLERPRHIEIQVLGDLDGTLIHLGERDCSLQRRHQKLVEEAPAAGITQGLRDRIGRAAIEVAREMGYFNAGTCEFLLDPSAAPSGGADDDVPFYFLEMNTRLQVEHPVTEMVTGVDLAQAQLRIASGDGMGLTQDDVVLTGHAIEARINAEEPATNFLPTPGLITKLVPPQGPWVRFDTGAESDYEVPRDYDSMIAKLIVWGADRPAAIARMRRALDELVLEGIPTTVTFHALAMRNEQFAAGEHATSSVEREWDLSSLAPQGPATAGTGDDPEPSREVTVEVDGKRLGVRVFGELAAGGGGGGGSRTATKRRSRGGASGTARAAASSEDLVAPMQGTVVKYAVAEGDTVAAGDLVAVLEAMKMENNITAHRDGTVTSVGYAAGDVVESGAVLARIEDAG</sequence>
<feature type="domain" description="Biotin carboxylation" evidence="12">
    <location>
        <begin position="1"/>
        <end position="456"/>
    </location>
</feature>
<dbReference type="InterPro" id="IPR005479">
    <property type="entry name" value="CPAse_ATP-bd"/>
</dbReference>
<dbReference type="SMART" id="SM00878">
    <property type="entry name" value="Biotin_carb_C"/>
    <property type="match status" value="1"/>
</dbReference>
<dbReference type="SUPFAM" id="SSF52440">
    <property type="entry name" value="PreATP-grasp domain"/>
    <property type="match status" value="1"/>
</dbReference>
<dbReference type="Pfam" id="PF02785">
    <property type="entry name" value="Biotin_carb_C"/>
    <property type="match status" value="1"/>
</dbReference>
<evidence type="ECO:0000256" key="4">
    <source>
        <dbReference type="ARBA" id="ARBA00022741"/>
    </source>
</evidence>
<dbReference type="Pfam" id="PF00289">
    <property type="entry name" value="Biotin_carb_N"/>
    <property type="match status" value="1"/>
</dbReference>
<dbReference type="Gene3D" id="3.30.470.20">
    <property type="entry name" value="ATP-grasp fold, B domain"/>
    <property type="match status" value="1"/>
</dbReference>
<evidence type="ECO:0000313" key="13">
    <source>
        <dbReference type="EMBL" id="GGI03863.1"/>
    </source>
</evidence>
<comment type="cofactor">
    <cofactor evidence="1">
        <name>biotin</name>
        <dbReference type="ChEBI" id="CHEBI:57586"/>
    </cofactor>
</comment>
<proteinExistence type="predicted"/>
<evidence type="ECO:0000256" key="7">
    <source>
        <dbReference type="ARBA" id="ARBA00048501"/>
    </source>
</evidence>
<evidence type="ECO:0000256" key="9">
    <source>
        <dbReference type="SAM" id="MobiDB-lite"/>
    </source>
</evidence>
<evidence type="ECO:0000256" key="8">
    <source>
        <dbReference type="PROSITE-ProRule" id="PRU00409"/>
    </source>
</evidence>
<dbReference type="FunFam" id="3.40.50.20:FF:000010">
    <property type="entry name" value="Propionyl-CoA carboxylase subunit alpha"/>
    <property type="match status" value="1"/>
</dbReference>
<dbReference type="AlphaFoldDB" id="A0A8J3EWK5"/>
<feature type="region of interest" description="Disordered" evidence="9">
    <location>
        <begin position="445"/>
        <end position="478"/>
    </location>
</feature>
<dbReference type="PROSITE" id="PS00188">
    <property type="entry name" value="BIOTIN"/>
    <property type="match status" value="1"/>
</dbReference>
<accession>A0A8J3EWK5</accession>